<comment type="subcellular location">
    <subcellularLocation>
        <location evidence="1">Cell membrane</location>
        <topology evidence="1">Multi-pass membrane protein</topology>
    </subcellularLocation>
</comment>
<keyword evidence="12" id="KW-1185">Reference proteome</keyword>
<evidence type="ECO:0000256" key="2">
    <source>
        <dbReference type="ARBA" id="ARBA00022448"/>
    </source>
</evidence>
<evidence type="ECO:0000256" key="5">
    <source>
        <dbReference type="ARBA" id="ARBA00022989"/>
    </source>
</evidence>
<proteinExistence type="predicted"/>
<comment type="caution">
    <text evidence="11">The sequence shown here is derived from an EMBL/GenBank/DDBJ whole genome shotgun (WGS) entry which is preliminary data.</text>
</comment>
<reference evidence="11 12" key="1">
    <citation type="submission" date="2015-10" db="EMBL/GenBank/DDBJ databases">
        <title>Draft genome sequence of Streptomyces longwoodensis DSM 41677, type strain for the species Streptomyces longwoodensis.</title>
        <authorList>
            <person name="Ruckert C."/>
            <person name="Winkler A."/>
            <person name="Kalinowski J."/>
            <person name="Kampfer P."/>
            <person name="Glaeser S."/>
        </authorList>
    </citation>
    <scope>NUCLEOTIDE SEQUENCE [LARGE SCALE GENOMIC DNA]</scope>
    <source>
        <strain evidence="11 12">DSM 41677</strain>
    </source>
</reference>
<dbReference type="InterPro" id="IPR011701">
    <property type="entry name" value="MFS"/>
</dbReference>
<evidence type="ECO:0000256" key="4">
    <source>
        <dbReference type="ARBA" id="ARBA00022692"/>
    </source>
</evidence>
<gene>
    <name evidence="11" type="ORF">AQJ30_13875</name>
</gene>
<protein>
    <submittedName>
        <fullName evidence="11">Multidrug MFS transporter</fullName>
    </submittedName>
</protein>
<dbReference type="GO" id="GO:0005886">
    <property type="term" value="C:plasma membrane"/>
    <property type="evidence" value="ECO:0007669"/>
    <property type="project" value="UniProtKB-SubCell"/>
</dbReference>
<feature type="transmembrane region" description="Helical" evidence="9">
    <location>
        <begin position="269"/>
        <end position="290"/>
    </location>
</feature>
<evidence type="ECO:0000313" key="11">
    <source>
        <dbReference type="EMBL" id="KUN38625.1"/>
    </source>
</evidence>
<dbReference type="InterPro" id="IPR004638">
    <property type="entry name" value="EmrB-like"/>
</dbReference>
<evidence type="ECO:0000256" key="9">
    <source>
        <dbReference type="SAM" id="Phobius"/>
    </source>
</evidence>
<feature type="transmembrane region" description="Helical" evidence="9">
    <location>
        <begin position="195"/>
        <end position="217"/>
    </location>
</feature>
<feature type="transmembrane region" description="Helical" evidence="9">
    <location>
        <begin position="136"/>
        <end position="155"/>
    </location>
</feature>
<dbReference type="Gene3D" id="1.20.1720.10">
    <property type="entry name" value="Multidrug resistance protein D"/>
    <property type="match status" value="1"/>
</dbReference>
<dbReference type="CDD" id="cd17321">
    <property type="entry name" value="MFS_MMR_MDR_like"/>
    <property type="match status" value="1"/>
</dbReference>
<evidence type="ECO:0000256" key="7">
    <source>
        <dbReference type="ARBA" id="ARBA00023251"/>
    </source>
</evidence>
<dbReference type="AlphaFoldDB" id="A0A101QYX2"/>
<feature type="domain" description="Major facilitator superfamily (MFS) profile" evidence="10">
    <location>
        <begin position="11"/>
        <end position="497"/>
    </location>
</feature>
<keyword evidence="2" id="KW-0813">Transport</keyword>
<evidence type="ECO:0000313" key="12">
    <source>
        <dbReference type="Proteomes" id="UP000053271"/>
    </source>
</evidence>
<feature type="transmembrane region" description="Helical" evidence="9">
    <location>
        <begin position="335"/>
        <end position="352"/>
    </location>
</feature>
<keyword evidence="4 9" id="KW-0812">Transmembrane</keyword>
<dbReference type="EMBL" id="LMWS01000015">
    <property type="protein sequence ID" value="KUN38625.1"/>
    <property type="molecule type" value="Genomic_DNA"/>
</dbReference>
<evidence type="ECO:0000256" key="3">
    <source>
        <dbReference type="ARBA" id="ARBA00022475"/>
    </source>
</evidence>
<dbReference type="GeneID" id="91425691"/>
<dbReference type="SUPFAM" id="SSF103473">
    <property type="entry name" value="MFS general substrate transporter"/>
    <property type="match status" value="1"/>
</dbReference>
<dbReference type="Pfam" id="PF07690">
    <property type="entry name" value="MFS_1"/>
    <property type="match status" value="1"/>
</dbReference>
<feature type="compositionally biased region" description="Basic and acidic residues" evidence="8">
    <location>
        <begin position="502"/>
        <end position="514"/>
    </location>
</feature>
<sequence length="527" mass="54007">MSDEQSRKWWALGAIGLSLLAVGVDATILNVALPTVSADLNASTSQLQWIVDAFTLVLAAVLLPAGLLGDKFGRKKFLVAALVLFGAASLLCAYSGSSGQLIAARATLGLAAAFLVPLSTSVLLNLFETEAERTKAIGVIAVSQMLGLPLGPIVGGALLDHYWWGSVFLINVPLVLLGVLAVAKLVPESRSSERVTIDLGGVVLSSAGLTALTYGAIEAGEKGWDSTETVVSLLVGAALIGLFVLWELRVAASGKDPLVDLGLFRGRGFVWGSILSTIVSFAMFGLIFALPQYFQAVLGTDALGTGLRLLPLIGGLLVGASVINKMPAQLGPRTVPALGFLLVSVGLFMGTATETDSGYGYVAIWLVVIGAGLGLAMTRSMAAALNSLSKERSGVGSAVVQALRQVGGAIGVAVLGAVANSAYRGNLDLDGTPQQIADAAGRSVSTGVAVAAKLRDAAMLEEVRDAFMTAMHTLLYVCSAISLVAALLALAFMPKRAAVPAEDAKDATDSKDTEEGAGGTRITGSVA</sequence>
<feature type="transmembrane region" description="Helical" evidence="9">
    <location>
        <begin position="102"/>
        <end position="124"/>
    </location>
</feature>
<organism evidence="11 12">
    <name type="scientific">Streptomyces longwoodensis</name>
    <dbReference type="NCBI Taxonomy" id="68231"/>
    <lineage>
        <taxon>Bacteria</taxon>
        <taxon>Bacillati</taxon>
        <taxon>Actinomycetota</taxon>
        <taxon>Actinomycetes</taxon>
        <taxon>Kitasatosporales</taxon>
        <taxon>Streptomycetaceae</taxon>
        <taxon>Streptomyces</taxon>
    </lineage>
</organism>
<feature type="transmembrane region" description="Helical" evidence="9">
    <location>
        <begin position="9"/>
        <end position="29"/>
    </location>
</feature>
<feature type="transmembrane region" description="Helical" evidence="9">
    <location>
        <begin position="161"/>
        <end position="183"/>
    </location>
</feature>
<keyword evidence="5 9" id="KW-1133">Transmembrane helix</keyword>
<keyword evidence="6 9" id="KW-0472">Membrane</keyword>
<dbReference type="GO" id="GO:0046677">
    <property type="term" value="P:response to antibiotic"/>
    <property type="evidence" value="ECO:0007669"/>
    <property type="project" value="UniProtKB-KW"/>
</dbReference>
<dbReference type="Gene3D" id="1.20.1250.20">
    <property type="entry name" value="MFS general substrate transporter like domains"/>
    <property type="match status" value="1"/>
</dbReference>
<dbReference type="STRING" id="68231.AQJ30_13875"/>
<name>A0A101QYX2_9ACTN</name>
<feature type="transmembrane region" description="Helical" evidence="9">
    <location>
        <begin position="49"/>
        <end position="68"/>
    </location>
</feature>
<evidence type="ECO:0000256" key="8">
    <source>
        <dbReference type="SAM" id="MobiDB-lite"/>
    </source>
</evidence>
<accession>A0A101QYX2</accession>
<feature type="transmembrane region" description="Helical" evidence="9">
    <location>
        <begin position="77"/>
        <end position="96"/>
    </location>
</feature>
<feature type="transmembrane region" description="Helical" evidence="9">
    <location>
        <begin position="302"/>
        <end position="323"/>
    </location>
</feature>
<dbReference type="GO" id="GO:0022857">
    <property type="term" value="F:transmembrane transporter activity"/>
    <property type="evidence" value="ECO:0007669"/>
    <property type="project" value="InterPro"/>
</dbReference>
<evidence type="ECO:0000259" key="10">
    <source>
        <dbReference type="PROSITE" id="PS50850"/>
    </source>
</evidence>
<dbReference type="PANTHER" id="PTHR42718:SF42">
    <property type="entry name" value="EXPORT PROTEIN"/>
    <property type="match status" value="1"/>
</dbReference>
<evidence type="ECO:0000256" key="1">
    <source>
        <dbReference type="ARBA" id="ARBA00004651"/>
    </source>
</evidence>
<feature type="transmembrane region" description="Helical" evidence="9">
    <location>
        <begin position="229"/>
        <end position="248"/>
    </location>
</feature>
<evidence type="ECO:0000256" key="6">
    <source>
        <dbReference type="ARBA" id="ARBA00023136"/>
    </source>
</evidence>
<dbReference type="NCBIfam" id="TIGR00711">
    <property type="entry name" value="efflux_EmrB"/>
    <property type="match status" value="1"/>
</dbReference>
<feature type="transmembrane region" description="Helical" evidence="9">
    <location>
        <begin position="358"/>
        <end position="377"/>
    </location>
</feature>
<dbReference type="PANTHER" id="PTHR42718">
    <property type="entry name" value="MAJOR FACILITATOR SUPERFAMILY MULTIDRUG TRANSPORTER MFSC"/>
    <property type="match status" value="1"/>
</dbReference>
<keyword evidence="7" id="KW-0046">Antibiotic resistance</keyword>
<dbReference type="InterPro" id="IPR036259">
    <property type="entry name" value="MFS_trans_sf"/>
</dbReference>
<keyword evidence="3" id="KW-1003">Cell membrane</keyword>
<dbReference type="PROSITE" id="PS50850">
    <property type="entry name" value="MFS"/>
    <property type="match status" value="1"/>
</dbReference>
<feature type="transmembrane region" description="Helical" evidence="9">
    <location>
        <begin position="474"/>
        <end position="493"/>
    </location>
</feature>
<dbReference type="RefSeq" id="WP_067233210.1">
    <property type="nucleotide sequence ID" value="NZ_KQ948552.1"/>
</dbReference>
<dbReference type="InterPro" id="IPR020846">
    <property type="entry name" value="MFS_dom"/>
</dbReference>
<dbReference type="Proteomes" id="UP000053271">
    <property type="component" value="Unassembled WGS sequence"/>
</dbReference>
<feature type="region of interest" description="Disordered" evidence="8">
    <location>
        <begin position="501"/>
        <end position="527"/>
    </location>
</feature>